<dbReference type="InterPro" id="IPR017441">
    <property type="entry name" value="Protein_kinase_ATP_BS"/>
</dbReference>
<evidence type="ECO:0000259" key="8">
    <source>
        <dbReference type="PROSITE" id="PS51178"/>
    </source>
</evidence>
<sequence>MAVGGGGDLVGRVLADRYRLLSPIGAGGSGRVYIADDVKLKRRVAVKVLHPGLAEDAGFLRRFRNEARLSAQLHHPNIMAVHDWGDEGEPFMVVELLTGGSLRGMLDAGATLTPSQAAHVGVQVASALEYAHGHGFVHRDIKPANLLFDEHGIVRVADFGLARALAEASWTEPSGTILGTARYASPEQVSGSPLDQRSDLYALALVLVEAVTGDLPFATDTTLATLAARTQAPVAAPAELGPLIAVVERAGRVDPNDRYPDAATMRSALEDAVKMLPPPGPLRLAGLDDVVSDPNPTQVPVSRALLFDQERPDQPSPNTARRPAPARRRPTAAIVVGVAASAAVLTAAFLLSNANLGAAVVTPNAVGSTISNARDLIASGGLLVTEKERFSDDPRGVVISQSPAAGRDITSGGRVEIVVSRGPAPIAIPRVAGKTVADARAELAAAGFAVIEEHRFDETAPSGTVIRTKPAQRAPRDSSVVIVVSDGKAPVAIPSLANSTYDNAVNALTNAGFIPARSEAFSDTVAAGTVINTEPAGGGKAQPGSTVKIIVSKGPDVVTVPNVRGLTLDAASAQLQAAGLTSSVSGAYRPGAKVRAQDPPNGAVVKRGATVTLFF</sequence>
<proteinExistence type="predicted"/>
<evidence type="ECO:0000313" key="9">
    <source>
        <dbReference type="EMBL" id="CAB4648299.1"/>
    </source>
</evidence>
<evidence type="ECO:0000256" key="3">
    <source>
        <dbReference type="ARBA" id="ARBA00022741"/>
    </source>
</evidence>
<dbReference type="PANTHER" id="PTHR43289">
    <property type="entry name" value="MITOGEN-ACTIVATED PROTEIN KINASE KINASE KINASE 20-RELATED"/>
    <property type="match status" value="1"/>
</dbReference>
<dbReference type="EMBL" id="CAFBLK010000004">
    <property type="protein sequence ID" value="CAB4855419.1"/>
    <property type="molecule type" value="Genomic_DNA"/>
</dbReference>
<evidence type="ECO:0000259" key="7">
    <source>
        <dbReference type="PROSITE" id="PS50011"/>
    </source>
</evidence>
<dbReference type="PANTHER" id="PTHR43289:SF6">
    <property type="entry name" value="SERINE_THREONINE-PROTEIN KINASE NEKL-3"/>
    <property type="match status" value="1"/>
</dbReference>
<evidence type="ECO:0000256" key="5">
    <source>
        <dbReference type="ARBA" id="ARBA00022840"/>
    </source>
</evidence>
<keyword evidence="1" id="KW-0808">Transferase</keyword>
<feature type="domain" description="PASTA" evidence="8">
    <location>
        <begin position="554"/>
        <end position="615"/>
    </location>
</feature>
<feature type="domain" description="PASTA" evidence="8">
    <location>
        <begin position="487"/>
        <end position="553"/>
    </location>
</feature>
<dbReference type="SUPFAM" id="SSF54184">
    <property type="entry name" value="Penicillin-binding protein 2x (pbp-2x), c-terminal domain"/>
    <property type="match status" value="1"/>
</dbReference>
<feature type="domain" description="Protein kinase" evidence="7">
    <location>
        <begin position="18"/>
        <end position="273"/>
    </location>
</feature>
<dbReference type="InterPro" id="IPR008271">
    <property type="entry name" value="Ser/Thr_kinase_AS"/>
</dbReference>
<keyword evidence="5" id="KW-0067">ATP-binding</keyword>
<feature type="domain" description="PASTA" evidence="8">
    <location>
        <begin position="357"/>
        <end position="421"/>
    </location>
</feature>
<dbReference type="InterPro" id="IPR000719">
    <property type="entry name" value="Prot_kinase_dom"/>
</dbReference>
<dbReference type="PROSITE" id="PS00107">
    <property type="entry name" value="PROTEIN_KINASE_ATP"/>
    <property type="match status" value="1"/>
</dbReference>
<dbReference type="CDD" id="cd14014">
    <property type="entry name" value="STKc_PknB_like"/>
    <property type="match status" value="1"/>
</dbReference>
<evidence type="ECO:0000313" key="10">
    <source>
        <dbReference type="EMBL" id="CAB4855419.1"/>
    </source>
</evidence>
<dbReference type="Pfam" id="PF00069">
    <property type="entry name" value="Pkinase"/>
    <property type="match status" value="1"/>
</dbReference>
<dbReference type="AlphaFoldDB" id="A0A6J6KK98"/>
<organism evidence="9">
    <name type="scientific">freshwater metagenome</name>
    <dbReference type="NCBI Taxonomy" id="449393"/>
    <lineage>
        <taxon>unclassified sequences</taxon>
        <taxon>metagenomes</taxon>
        <taxon>ecological metagenomes</taxon>
    </lineage>
</organism>
<dbReference type="InterPro" id="IPR011009">
    <property type="entry name" value="Kinase-like_dom_sf"/>
</dbReference>
<protein>
    <submittedName>
        <fullName evidence="9">Unannotated protein</fullName>
    </submittedName>
</protein>
<dbReference type="Gene3D" id="3.30.10.20">
    <property type="match status" value="4"/>
</dbReference>
<reference evidence="9" key="1">
    <citation type="submission" date="2020-05" db="EMBL/GenBank/DDBJ databases">
        <authorList>
            <person name="Chiriac C."/>
            <person name="Salcher M."/>
            <person name="Ghai R."/>
            <person name="Kavagutti S V."/>
        </authorList>
    </citation>
    <scope>NUCLEOTIDE SEQUENCE</scope>
</reference>
<dbReference type="SUPFAM" id="SSF56112">
    <property type="entry name" value="Protein kinase-like (PK-like)"/>
    <property type="match status" value="1"/>
</dbReference>
<dbReference type="PROSITE" id="PS50011">
    <property type="entry name" value="PROTEIN_KINASE_DOM"/>
    <property type="match status" value="1"/>
</dbReference>
<evidence type="ECO:0000256" key="1">
    <source>
        <dbReference type="ARBA" id="ARBA00022679"/>
    </source>
</evidence>
<feature type="region of interest" description="Disordered" evidence="6">
    <location>
        <begin position="307"/>
        <end position="328"/>
    </location>
</feature>
<keyword evidence="3" id="KW-0547">Nucleotide-binding</keyword>
<feature type="domain" description="PASTA" evidence="8">
    <location>
        <begin position="422"/>
        <end position="486"/>
    </location>
</feature>
<dbReference type="PROSITE" id="PS00108">
    <property type="entry name" value="PROTEIN_KINASE_ST"/>
    <property type="match status" value="1"/>
</dbReference>
<dbReference type="Gene3D" id="1.10.510.10">
    <property type="entry name" value="Transferase(Phosphotransferase) domain 1"/>
    <property type="match status" value="1"/>
</dbReference>
<dbReference type="CDD" id="cd06577">
    <property type="entry name" value="PASTA_pknB"/>
    <property type="match status" value="4"/>
</dbReference>
<accession>A0A6J6KK98</accession>
<gene>
    <name evidence="9" type="ORF">UFOPK2242_00245</name>
    <name evidence="10" type="ORF">UFOPK3317_00051</name>
</gene>
<keyword evidence="4" id="KW-0418">Kinase</keyword>
<name>A0A6J6KK98_9ZZZZ</name>
<dbReference type="EMBL" id="CAEZWM010000015">
    <property type="protein sequence ID" value="CAB4648299.1"/>
    <property type="molecule type" value="Genomic_DNA"/>
</dbReference>
<dbReference type="InterPro" id="IPR005543">
    <property type="entry name" value="PASTA_dom"/>
</dbReference>
<dbReference type="PROSITE" id="PS51178">
    <property type="entry name" value="PASTA"/>
    <property type="match status" value="4"/>
</dbReference>
<keyword evidence="2" id="KW-0677">Repeat</keyword>
<evidence type="ECO:0000256" key="4">
    <source>
        <dbReference type="ARBA" id="ARBA00022777"/>
    </source>
</evidence>
<dbReference type="GO" id="GO:0005524">
    <property type="term" value="F:ATP binding"/>
    <property type="evidence" value="ECO:0007669"/>
    <property type="project" value="UniProtKB-KW"/>
</dbReference>
<dbReference type="Pfam" id="PF03793">
    <property type="entry name" value="PASTA"/>
    <property type="match status" value="4"/>
</dbReference>
<dbReference type="GO" id="GO:0004674">
    <property type="term" value="F:protein serine/threonine kinase activity"/>
    <property type="evidence" value="ECO:0007669"/>
    <property type="project" value="TreeGrafter"/>
</dbReference>
<dbReference type="Gene3D" id="3.30.200.20">
    <property type="entry name" value="Phosphorylase Kinase, domain 1"/>
    <property type="match status" value="1"/>
</dbReference>
<evidence type="ECO:0000256" key="6">
    <source>
        <dbReference type="SAM" id="MobiDB-lite"/>
    </source>
</evidence>
<dbReference type="SMART" id="SM00740">
    <property type="entry name" value="PASTA"/>
    <property type="match status" value="4"/>
</dbReference>
<evidence type="ECO:0000256" key="2">
    <source>
        <dbReference type="ARBA" id="ARBA00022737"/>
    </source>
</evidence>
<dbReference type="SMART" id="SM00220">
    <property type="entry name" value="S_TKc"/>
    <property type="match status" value="1"/>
</dbReference>